<evidence type="ECO:0000313" key="4">
    <source>
        <dbReference type="Proteomes" id="UP000232688"/>
    </source>
</evidence>
<reference evidence="3 4" key="1">
    <citation type="submission" date="2017-10" db="EMBL/GenBank/DDBJ databases">
        <title>Extensive intraspecific genome diversity in a model arbuscular mycorrhizal fungus.</title>
        <authorList>
            <person name="Chen E.C.H."/>
            <person name="Morin E."/>
            <person name="Baudet D."/>
            <person name="Noel J."/>
            <person name="Ndikumana S."/>
            <person name="Charron P."/>
            <person name="St-Onge C."/>
            <person name="Giorgi J."/>
            <person name="Grigoriev I.V."/>
            <person name="Roux C."/>
            <person name="Martin F.M."/>
            <person name="Corradi N."/>
        </authorList>
    </citation>
    <scope>NUCLEOTIDE SEQUENCE [LARGE SCALE GENOMIC DNA]</scope>
    <source>
        <strain evidence="3 4">A1</strain>
    </source>
</reference>
<gene>
    <name evidence="2" type="ORF">CHRIB12_LOCUS18818</name>
    <name evidence="3" type="ORF">RhiirA1_470781</name>
</gene>
<evidence type="ECO:0000313" key="3">
    <source>
        <dbReference type="EMBL" id="PKC58568.1"/>
    </source>
</evidence>
<evidence type="ECO:0000313" key="2">
    <source>
        <dbReference type="EMBL" id="CAB5384340.1"/>
    </source>
</evidence>
<dbReference type="EMBL" id="LLXH01001514">
    <property type="protein sequence ID" value="PKC58568.1"/>
    <property type="molecule type" value="Genomic_DNA"/>
</dbReference>
<comment type="caution">
    <text evidence="3">The sequence shown here is derived from an EMBL/GenBank/DDBJ whole genome shotgun (WGS) entry which is preliminary data.</text>
</comment>
<reference evidence="2" key="3">
    <citation type="submission" date="2020-05" db="EMBL/GenBank/DDBJ databases">
        <authorList>
            <person name="Rincon C."/>
            <person name="Sanders R I."/>
            <person name="Robbins C."/>
            <person name="Chaturvedi A."/>
        </authorList>
    </citation>
    <scope>NUCLEOTIDE SEQUENCE</scope>
    <source>
        <strain evidence="2">CHB12</strain>
    </source>
</reference>
<dbReference type="AlphaFoldDB" id="A0A2N0R5H5"/>
<protein>
    <submittedName>
        <fullName evidence="3">Uncharacterized protein</fullName>
    </submittedName>
</protein>
<dbReference type="VEuPathDB" id="FungiDB:RhiirA1_470781"/>
<reference evidence="3 4" key="2">
    <citation type="submission" date="2017-10" db="EMBL/GenBank/DDBJ databases">
        <title>Genome analyses suggest a sexual origin of heterokaryosis in a supposedly ancient asexual fungus.</title>
        <authorList>
            <person name="Corradi N."/>
            <person name="Sedzielewska K."/>
            <person name="Noel J."/>
            <person name="Charron P."/>
            <person name="Farinelli L."/>
            <person name="Marton T."/>
            <person name="Kruger M."/>
            <person name="Pelin A."/>
            <person name="Brachmann A."/>
            <person name="Corradi N."/>
        </authorList>
    </citation>
    <scope>NUCLEOTIDE SEQUENCE [LARGE SCALE GENOMIC DNA]</scope>
    <source>
        <strain evidence="3 4">A1</strain>
    </source>
</reference>
<feature type="region of interest" description="Disordered" evidence="1">
    <location>
        <begin position="1"/>
        <end position="31"/>
    </location>
</feature>
<organism evidence="3 4">
    <name type="scientific">Rhizophagus irregularis</name>
    <dbReference type="NCBI Taxonomy" id="588596"/>
    <lineage>
        <taxon>Eukaryota</taxon>
        <taxon>Fungi</taxon>
        <taxon>Fungi incertae sedis</taxon>
        <taxon>Mucoromycota</taxon>
        <taxon>Glomeromycotina</taxon>
        <taxon>Glomeromycetes</taxon>
        <taxon>Glomerales</taxon>
        <taxon>Glomeraceae</taxon>
        <taxon>Rhizophagus</taxon>
    </lineage>
</organism>
<feature type="compositionally biased region" description="Polar residues" evidence="1">
    <location>
        <begin position="1"/>
        <end position="10"/>
    </location>
</feature>
<dbReference type="VEuPathDB" id="FungiDB:RhiirFUN_014720"/>
<evidence type="ECO:0000256" key="1">
    <source>
        <dbReference type="SAM" id="MobiDB-lite"/>
    </source>
</evidence>
<dbReference type="Proteomes" id="UP000684084">
    <property type="component" value="Unassembled WGS sequence"/>
</dbReference>
<proteinExistence type="predicted"/>
<dbReference type="EMBL" id="CAGKOT010000051">
    <property type="protein sequence ID" value="CAB5384340.1"/>
    <property type="molecule type" value="Genomic_DNA"/>
</dbReference>
<sequence>MSTSQENNILPPSPLPYENLSPMTSATSQRNNNMQPITPTFFYNPPGFLVNYHITCEEVPVSFELVYQLTNDTDDNDQIYNYVQPKNFVFYYSQINTKKIYRITCELASSQFLNKRFYNIDYDQQSVQQHQQQEISPLHFKFYLKQFLTNYLAPKEIYKQNLHGNMVQDNFNDNIMDGSPSFRNASDDYTQNYEDYENSPALFNPNNDNIQQGV</sequence>
<name>A0A2N0R5H5_9GLOM</name>
<dbReference type="Proteomes" id="UP000232688">
    <property type="component" value="Unassembled WGS sequence"/>
</dbReference>
<dbReference type="OrthoDB" id="2343426at2759"/>
<dbReference type="VEuPathDB" id="FungiDB:FUN_012387"/>
<feature type="compositionally biased region" description="Polar residues" evidence="1">
    <location>
        <begin position="21"/>
        <end position="31"/>
    </location>
</feature>
<accession>A0A2N0R5H5</accession>